<dbReference type="Proteomes" id="UP000507222">
    <property type="component" value="Unassembled WGS sequence"/>
</dbReference>
<protein>
    <submittedName>
        <fullName evidence="1">Uncharacterized protein</fullName>
    </submittedName>
</protein>
<evidence type="ECO:0000313" key="1">
    <source>
        <dbReference type="EMBL" id="CAB4290429.1"/>
    </source>
</evidence>
<sequence>MDKYMCAQKLSGARMDAQKGMMDMVQSKITWAEAYKVVLTKKTKWSHMLENGQPFFNKQLKGKGHK</sequence>
<proteinExistence type="predicted"/>
<dbReference type="AlphaFoldDB" id="A0A6J5VMT2"/>
<evidence type="ECO:0000313" key="2">
    <source>
        <dbReference type="Proteomes" id="UP000507222"/>
    </source>
</evidence>
<accession>A0A6J5VMT2</accession>
<organism evidence="1 2">
    <name type="scientific">Prunus armeniaca</name>
    <name type="common">Apricot</name>
    <name type="synonym">Armeniaca vulgaris</name>
    <dbReference type="NCBI Taxonomy" id="36596"/>
    <lineage>
        <taxon>Eukaryota</taxon>
        <taxon>Viridiplantae</taxon>
        <taxon>Streptophyta</taxon>
        <taxon>Embryophyta</taxon>
        <taxon>Tracheophyta</taxon>
        <taxon>Spermatophyta</taxon>
        <taxon>Magnoliopsida</taxon>
        <taxon>eudicotyledons</taxon>
        <taxon>Gunneridae</taxon>
        <taxon>Pentapetalae</taxon>
        <taxon>rosids</taxon>
        <taxon>fabids</taxon>
        <taxon>Rosales</taxon>
        <taxon>Rosaceae</taxon>
        <taxon>Amygdaloideae</taxon>
        <taxon>Amygdaleae</taxon>
        <taxon>Prunus</taxon>
    </lineage>
</organism>
<gene>
    <name evidence="1" type="ORF">CURHAP_LOCUS50433</name>
</gene>
<reference evidence="1 2" key="1">
    <citation type="submission" date="2020-05" db="EMBL/GenBank/DDBJ databases">
        <authorList>
            <person name="Campoy J."/>
            <person name="Schneeberger K."/>
            <person name="Spophaly S."/>
        </authorList>
    </citation>
    <scope>NUCLEOTIDE SEQUENCE [LARGE SCALE GENOMIC DNA]</scope>
    <source>
        <strain evidence="1">PruArmRojPasFocal</strain>
    </source>
</reference>
<name>A0A6J5VMT2_PRUAR</name>
<dbReference type="EMBL" id="CAEKDK010000008">
    <property type="protein sequence ID" value="CAB4290429.1"/>
    <property type="molecule type" value="Genomic_DNA"/>
</dbReference>